<keyword evidence="8" id="KW-0010">Activator</keyword>
<evidence type="ECO:0000256" key="1">
    <source>
        <dbReference type="ARBA" id="ARBA00004123"/>
    </source>
</evidence>
<evidence type="ECO:0000256" key="13">
    <source>
        <dbReference type="PROSITE-ProRule" id="PRU00089"/>
    </source>
</evidence>
<dbReference type="SUPFAM" id="SSF46785">
    <property type="entry name" value="Winged helix' DNA-binding domain"/>
    <property type="match status" value="1"/>
</dbReference>
<dbReference type="InterPro" id="IPR036390">
    <property type="entry name" value="WH_DNA-bd_sf"/>
</dbReference>
<evidence type="ECO:0000256" key="9">
    <source>
        <dbReference type="ARBA" id="ARBA00023163"/>
    </source>
</evidence>
<reference evidence="16" key="1">
    <citation type="submission" date="2021-07" db="EMBL/GenBank/DDBJ databases">
        <authorList>
            <person name="Catto M.A."/>
            <person name="Jacobson A."/>
            <person name="Kennedy G."/>
            <person name="Labadie P."/>
            <person name="Hunt B.G."/>
            <person name="Srinivasan R."/>
        </authorList>
    </citation>
    <scope>NUCLEOTIDE SEQUENCE</scope>
    <source>
        <strain evidence="16">PL_HMW_Pooled</strain>
        <tissue evidence="16">Head</tissue>
    </source>
</reference>
<dbReference type="AlphaFoldDB" id="A0AAE1HNF1"/>
<dbReference type="PANTHER" id="PTHR45767:SF2">
    <property type="entry name" value="FORKHEAD BOX PROTEIN O"/>
    <property type="match status" value="1"/>
</dbReference>
<reference evidence="16" key="2">
    <citation type="journal article" date="2023" name="BMC Genomics">
        <title>Pest status, molecular evolution, and epigenetic factors derived from the genome assembly of Frankliniella fusca, a thysanopteran phytovirus vector.</title>
        <authorList>
            <person name="Catto M.A."/>
            <person name="Labadie P.E."/>
            <person name="Jacobson A.L."/>
            <person name="Kennedy G.G."/>
            <person name="Srinivasan R."/>
            <person name="Hunt B.G."/>
        </authorList>
    </citation>
    <scope>NUCLEOTIDE SEQUENCE</scope>
    <source>
        <strain evidence="16">PL_HMW_Pooled</strain>
    </source>
</reference>
<dbReference type="GO" id="GO:0030154">
    <property type="term" value="P:cell differentiation"/>
    <property type="evidence" value="ECO:0007669"/>
    <property type="project" value="UniProtKB-KW"/>
</dbReference>
<feature type="compositionally biased region" description="Low complexity" evidence="14">
    <location>
        <begin position="252"/>
        <end position="287"/>
    </location>
</feature>
<comment type="caution">
    <text evidence="16">The sequence shown here is derived from an EMBL/GenBank/DDBJ whole genome shotgun (WGS) entry which is preliminary data.</text>
</comment>
<keyword evidence="11" id="KW-0131">Cell cycle</keyword>
<comment type="subcellular location">
    <subcellularLocation>
        <location evidence="2">Cytoplasm</location>
    </subcellularLocation>
    <subcellularLocation>
        <location evidence="1 13">Nucleus</location>
    </subcellularLocation>
</comment>
<evidence type="ECO:0000313" key="16">
    <source>
        <dbReference type="EMBL" id="KAK3923775.1"/>
    </source>
</evidence>
<organism evidence="16 17">
    <name type="scientific">Frankliniella fusca</name>
    <dbReference type="NCBI Taxonomy" id="407009"/>
    <lineage>
        <taxon>Eukaryota</taxon>
        <taxon>Metazoa</taxon>
        <taxon>Ecdysozoa</taxon>
        <taxon>Arthropoda</taxon>
        <taxon>Hexapoda</taxon>
        <taxon>Insecta</taxon>
        <taxon>Pterygota</taxon>
        <taxon>Neoptera</taxon>
        <taxon>Paraneoptera</taxon>
        <taxon>Thysanoptera</taxon>
        <taxon>Terebrantia</taxon>
        <taxon>Thripoidea</taxon>
        <taxon>Thripidae</taxon>
        <taxon>Frankliniella</taxon>
    </lineage>
</organism>
<dbReference type="GO" id="GO:0005737">
    <property type="term" value="C:cytoplasm"/>
    <property type="evidence" value="ECO:0007669"/>
    <property type="project" value="UniProtKB-SubCell"/>
</dbReference>
<evidence type="ECO:0000256" key="14">
    <source>
        <dbReference type="SAM" id="MobiDB-lite"/>
    </source>
</evidence>
<dbReference type="EMBL" id="JAHWGI010001149">
    <property type="protein sequence ID" value="KAK3923775.1"/>
    <property type="molecule type" value="Genomic_DNA"/>
</dbReference>
<keyword evidence="17" id="KW-1185">Reference proteome</keyword>
<evidence type="ECO:0000256" key="11">
    <source>
        <dbReference type="ARBA" id="ARBA00023306"/>
    </source>
</evidence>
<feature type="DNA-binding region" description="Fork-head" evidence="13">
    <location>
        <begin position="105"/>
        <end position="186"/>
    </location>
</feature>
<keyword evidence="3" id="KW-0217">Developmental protein</keyword>
<keyword evidence="7 13" id="KW-0238">DNA-binding</keyword>
<dbReference type="SMART" id="SM00339">
    <property type="entry name" value="FH"/>
    <property type="match status" value="1"/>
</dbReference>
<keyword evidence="10 13" id="KW-0539">Nucleus</keyword>
<evidence type="ECO:0000256" key="12">
    <source>
        <dbReference type="ARBA" id="ARBA00038846"/>
    </source>
</evidence>
<feature type="region of interest" description="Disordered" evidence="14">
    <location>
        <begin position="147"/>
        <end position="184"/>
    </location>
</feature>
<evidence type="ECO:0000256" key="10">
    <source>
        <dbReference type="ARBA" id="ARBA00023242"/>
    </source>
</evidence>
<evidence type="ECO:0000256" key="2">
    <source>
        <dbReference type="ARBA" id="ARBA00004496"/>
    </source>
</evidence>
<keyword evidence="4" id="KW-0963">Cytoplasm</keyword>
<dbReference type="PANTHER" id="PTHR45767">
    <property type="entry name" value="FORKHEAD BOX PROTEIN O"/>
    <property type="match status" value="1"/>
</dbReference>
<dbReference type="PROSITE" id="PS50039">
    <property type="entry name" value="FORK_HEAD_3"/>
    <property type="match status" value="1"/>
</dbReference>
<keyword evidence="6" id="KW-0805">Transcription regulation</keyword>
<keyword evidence="9" id="KW-0804">Transcription</keyword>
<evidence type="ECO:0000259" key="15">
    <source>
        <dbReference type="PROSITE" id="PS50039"/>
    </source>
</evidence>
<dbReference type="Proteomes" id="UP001219518">
    <property type="component" value="Unassembled WGS sequence"/>
</dbReference>
<protein>
    <submittedName>
        <fullName evidence="16">Forkhead box protein O</fullName>
    </submittedName>
</protein>
<comment type="subunit">
    <text evidence="12">Interacts with melt.</text>
</comment>
<keyword evidence="5" id="KW-0221">Differentiation</keyword>
<feature type="domain" description="Fork-head" evidence="15">
    <location>
        <begin position="105"/>
        <end position="186"/>
    </location>
</feature>
<dbReference type="GO" id="GO:0005634">
    <property type="term" value="C:nucleus"/>
    <property type="evidence" value="ECO:0007669"/>
    <property type="project" value="UniProtKB-SubCell"/>
</dbReference>
<dbReference type="InterPro" id="IPR001766">
    <property type="entry name" value="Fork_head_dom"/>
</dbReference>
<dbReference type="Pfam" id="PF00250">
    <property type="entry name" value="Forkhead"/>
    <property type="match status" value="1"/>
</dbReference>
<evidence type="ECO:0000256" key="5">
    <source>
        <dbReference type="ARBA" id="ARBA00022782"/>
    </source>
</evidence>
<dbReference type="GO" id="GO:0000978">
    <property type="term" value="F:RNA polymerase II cis-regulatory region sequence-specific DNA binding"/>
    <property type="evidence" value="ECO:0007669"/>
    <property type="project" value="TreeGrafter"/>
</dbReference>
<evidence type="ECO:0000256" key="6">
    <source>
        <dbReference type="ARBA" id="ARBA00023015"/>
    </source>
</evidence>
<dbReference type="GO" id="GO:0000981">
    <property type="term" value="F:DNA-binding transcription factor activity, RNA polymerase II-specific"/>
    <property type="evidence" value="ECO:0007669"/>
    <property type="project" value="TreeGrafter"/>
</dbReference>
<evidence type="ECO:0000256" key="7">
    <source>
        <dbReference type="ARBA" id="ARBA00023125"/>
    </source>
</evidence>
<evidence type="ECO:0000256" key="8">
    <source>
        <dbReference type="ARBA" id="ARBA00023159"/>
    </source>
</evidence>
<dbReference type="InterPro" id="IPR036388">
    <property type="entry name" value="WH-like_DNA-bd_sf"/>
</dbReference>
<dbReference type="PRINTS" id="PR00053">
    <property type="entry name" value="FORKHEAD"/>
</dbReference>
<accession>A0AAE1HNF1</accession>
<proteinExistence type="predicted"/>
<evidence type="ECO:0000256" key="3">
    <source>
        <dbReference type="ARBA" id="ARBA00022473"/>
    </source>
</evidence>
<name>A0AAE1HNF1_9NEOP</name>
<sequence length="332" mass="34560">MEDVHPDLLDCGFELEPQARARSNTWPLPRPENFVDMLKEEGDEAQCAGMSANMCLGLGAGGLGDLQVGQVPGAPPLPGLGAHPAAAAAAAAAAAKKNSTRRNAWGNLSYADLITQAITTAPDKRLTLSQIYEWMVHNVPYFKDKGDSNSSAGWKVSRRRQRPNASGPARLDSAQQVPAAGPGAAWPGPVLSSAVGAAWCGAPARLGPRPARRARPRLGQLNAPCSTRMLAAARRRTFGVTSQRGAARGPGQASQQPARRTAAPRPRPRSTTSSTPSSSSSSSSSPRLICGQTQTRQDASRGVGRGSGRRAARQRGPAGAGSGVARRRSGKG</sequence>
<evidence type="ECO:0000256" key="4">
    <source>
        <dbReference type="ARBA" id="ARBA00022490"/>
    </source>
</evidence>
<dbReference type="Gene3D" id="1.10.10.10">
    <property type="entry name" value="Winged helix-like DNA-binding domain superfamily/Winged helix DNA-binding domain"/>
    <property type="match status" value="1"/>
</dbReference>
<evidence type="ECO:0000313" key="17">
    <source>
        <dbReference type="Proteomes" id="UP001219518"/>
    </source>
</evidence>
<feature type="region of interest" description="Disordered" evidence="14">
    <location>
        <begin position="238"/>
        <end position="332"/>
    </location>
</feature>
<gene>
    <name evidence="16" type="ORF">KUF71_002184</name>
</gene>